<keyword evidence="1" id="KW-0560">Oxidoreductase</keyword>
<sequence length="131" mass="15408">MNLCKKLCGNNRDRLGITNIATNPPSHVAPDDQSEKEMENDRNHVAWTSVRQERWQGELHVQGKIPLWLTYGMVGVMAHWDYNFRHHGYAARRLHFHTWRQIESNATWRQKEQQTRARYQNPTTSLPTSAT</sequence>
<proteinExistence type="predicted"/>
<reference evidence="1" key="2">
    <citation type="journal article" date="2024" name="Plant">
        <title>Genomic evolution and insights into agronomic trait innovations of Sesamum species.</title>
        <authorList>
            <person name="Miao H."/>
            <person name="Wang L."/>
            <person name="Qu L."/>
            <person name="Liu H."/>
            <person name="Sun Y."/>
            <person name="Le M."/>
            <person name="Wang Q."/>
            <person name="Wei S."/>
            <person name="Zheng Y."/>
            <person name="Lin W."/>
            <person name="Duan Y."/>
            <person name="Cao H."/>
            <person name="Xiong S."/>
            <person name="Wang X."/>
            <person name="Wei L."/>
            <person name="Li C."/>
            <person name="Ma Q."/>
            <person name="Ju M."/>
            <person name="Zhao R."/>
            <person name="Li G."/>
            <person name="Mu C."/>
            <person name="Tian Q."/>
            <person name="Mei H."/>
            <person name="Zhang T."/>
            <person name="Gao T."/>
            <person name="Zhang H."/>
        </authorList>
    </citation>
    <scope>NUCLEOTIDE SEQUENCE</scope>
    <source>
        <strain evidence="1">G02</strain>
    </source>
</reference>
<dbReference type="EMBL" id="JACGWJ010000032">
    <property type="protein sequence ID" value="KAL0297264.1"/>
    <property type="molecule type" value="Genomic_DNA"/>
</dbReference>
<reference evidence="1" key="1">
    <citation type="submission" date="2020-06" db="EMBL/GenBank/DDBJ databases">
        <authorList>
            <person name="Li T."/>
            <person name="Hu X."/>
            <person name="Zhang T."/>
            <person name="Song X."/>
            <person name="Zhang H."/>
            <person name="Dai N."/>
            <person name="Sheng W."/>
            <person name="Hou X."/>
            <person name="Wei L."/>
        </authorList>
    </citation>
    <scope>NUCLEOTIDE SEQUENCE</scope>
    <source>
        <strain evidence="1">G02</strain>
        <tissue evidence="1">Leaf</tissue>
    </source>
</reference>
<dbReference type="GO" id="GO:0051213">
    <property type="term" value="F:dioxygenase activity"/>
    <property type="evidence" value="ECO:0007669"/>
    <property type="project" value="UniProtKB-KW"/>
</dbReference>
<dbReference type="AlphaFoldDB" id="A0AAW2JSX5"/>
<gene>
    <name evidence="1" type="ORF">Sradi_6778500</name>
</gene>
<protein>
    <submittedName>
        <fullName evidence="1">Carotenoid cleavage dioxygenase 8, chloroplastic</fullName>
    </submittedName>
</protein>
<organism evidence="1">
    <name type="scientific">Sesamum radiatum</name>
    <name type="common">Black benniseed</name>
    <dbReference type="NCBI Taxonomy" id="300843"/>
    <lineage>
        <taxon>Eukaryota</taxon>
        <taxon>Viridiplantae</taxon>
        <taxon>Streptophyta</taxon>
        <taxon>Embryophyta</taxon>
        <taxon>Tracheophyta</taxon>
        <taxon>Spermatophyta</taxon>
        <taxon>Magnoliopsida</taxon>
        <taxon>eudicotyledons</taxon>
        <taxon>Gunneridae</taxon>
        <taxon>Pentapetalae</taxon>
        <taxon>asterids</taxon>
        <taxon>lamiids</taxon>
        <taxon>Lamiales</taxon>
        <taxon>Pedaliaceae</taxon>
        <taxon>Sesamum</taxon>
    </lineage>
</organism>
<accession>A0AAW2JSX5</accession>
<name>A0AAW2JSX5_SESRA</name>
<evidence type="ECO:0000313" key="1">
    <source>
        <dbReference type="EMBL" id="KAL0297264.1"/>
    </source>
</evidence>
<comment type="caution">
    <text evidence="1">The sequence shown here is derived from an EMBL/GenBank/DDBJ whole genome shotgun (WGS) entry which is preliminary data.</text>
</comment>
<keyword evidence="1" id="KW-0223">Dioxygenase</keyword>